<evidence type="ECO:0000313" key="2">
    <source>
        <dbReference type="EMBL" id="RUS79462.1"/>
    </source>
</evidence>
<organism evidence="2 3">
    <name type="scientific">Elysia chlorotica</name>
    <name type="common">Eastern emerald elysia</name>
    <name type="synonym">Sea slug</name>
    <dbReference type="NCBI Taxonomy" id="188477"/>
    <lineage>
        <taxon>Eukaryota</taxon>
        <taxon>Metazoa</taxon>
        <taxon>Spiralia</taxon>
        <taxon>Lophotrochozoa</taxon>
        <taxon>Mollusca</taxon>
        <taxon>Gastropoda</taxon>
        <taxon>Heterobranchia</taxon>
        <taxon>Euthyneura</taxon>
        <taxon>Panpulmonata</taxon>
        <taxon>Sacoglossa</taxon>
        <taxon>Placobranchoidea</taxon>
        <taxon>Plakobranchidae</taxon>
        <taxon>Elysia</taxon>
    </lineage>
</organism>
<sequence>MREREERECTEGVIQAVTVDLARGHTGEDGESPIVKGWSTAAAVDGLWALADCGRHSDNALLDKLWVLVPDAWGCGQIGQAHCLLTAALDNRALSTTLGPGGQTGWGWEAGRGAEEEIGEEGGKGIGEEGGGRIRFAVEAAFYLSCSDLSAPTQQYCNDVAVGCVDVAAAVVVVVAVGVFYPADQPLISATRAAVSLLYRLHFTNSLAEFEAAAVWVIQRQNKLLPRLRQSTVHSDSRS</sequence>
<dbReference type="AlphaFoldDB" id="A0A3S1HHI3"/>
<keyword evidence="1" id="KW-0472">Membrane</keyword>
<evidence type="ECO:0000313" key="3">
    <source>
        <dbReference type="Proteomes" id="UP000271974"/>
    </source>
</evidence>
<protein>
    <submittedName>
        <fullName evidence="2">Uncharacterized protein</fullName>
    </submittedName>
</protein>
<name>A0A3S1HHI3_ELYCH</name>
<keyword evidence="1" id="KW-0812">Transmembrane</keyword>
<gene>
    <name evidence="2" type="ORF">EGW08_012766</name>
</gene>
<dbReference type="Proteomes" id="UP000271974">
    <property type="component" value="Unassembled WGS sequence"/>
</dbReference>
<keyword evidence="1" id="KW-1133">Transmembrane helix</keyword>
<evidence type="ECO:0000256" key="1">
    <source>
        <dbReference type="SAM" id="Phobius"/>
    </source>
</evidence>
<proteinExistence type="predicted"/>
<feature type="transmembrane region" description="Helical" evidence="1">
    <location>
        <begin position="160"/>
        <end position="183"/>
    </location>
</feature>
<dbReference type="EMBL" id="RQTK01000449">
    <property type="protein sequence ID" value="RUS79462.1"/>
    <property type="molecule type" value="Genomic_DNA"/>
</dbReference>
<accession>A0A3S1HHI3</accession>
<keyword evidence="3" id="KW-1185">Reference proteome</keyword>
<reference evidence="2 3" key="1">
    <citation type="submission" date="2019-01" db="EMBL/GenBank/DDBJ databases">
        <title>A draft genome assembly of the solar-powered sea slug Elysia chlorotica.</title>
        <authorList>
            <person name="Cai H."/>
            <person name="Li Q."/>
            <person name="Fang X."/>
            <person name="Li J."/>
            <person name="Curtis N.E."/>
            <person name="Altenburger A."/>
            <person name="Shibata T."/>
            <person name="Feng M."/>
            <person name="Maeda T."/>
            <person name="Schwartz J.A."/>
            <person name="Shigenobu S."/>
            <person name="Lundholm N."/>
            <person name="Nishiyama T."/>
            <person name="Yang H."/>
            <person name="Hasebe M."/>
            <person name="Li S."/>
            <person name="Pierce S.K."/>
            <person name="Wang J."/>
        </authorList>
    </citation>
    <scope>NUCLEOTIDE SEQUENCE [LARGE SCALE GENOMIC DNA]</scope>
    <source>
        <strain evidence="2">EC2010</strain>
        <tissue evidence="2">Whole organism of an adult</tissue>
    </source>
</reference>
<comment type="caution">
    <text evidence="2">The sequence shown here is derived from an EMBL/GenBank/DDBJ whole genome shotgun (WGS) entry which is preliminary data.</text>
</comment>